<dbReference type="EMBL" id="JADIMO010000063">
    <property type="protein sequence ID" value="MBO8445093.1"/>
    <property type="molecule type" value="Genomic_DNA"/>
</dbReference>
<proteinExistence type="predicted"/>
<comment type="caution">
    <text evidence="2">The sequence shown here is derived from an EMBL/GenBank/DDBJ whole genome shotgun (WGS) entry which is preliminary data.</text>
</comment>
<dbReference type="InterPro" id="IPR025682">
    <property type="entry name" value="CpXC_dom"/>
</dbReference>
<protein>
    <submittedName>
        <fullName evidence="2">CpXC domain-containing protein</fullName>
    </submittedName>
</protein>
<accession>A0A9D9ECT9</accession>
<dbReference type="AlphaFoldDB" id="A0A9D9ECT9"/>
<sequence>MSIIRKAEAACCKCGTNNEITIYRSINTAENPELKEKVRDGSLFLWKCSSCGQANLSRYETLYHDPDKKIMIWLLPSGSEISEAQMHSITLHAKAIGHYTLRLVEDTGSLMEKVITFDAGLDDAVLEICKYVTKMEMAAKNREKAAEIMNAPFHFYALTGEDGGRMITFMYPYDGKMEQVSIGYNVYEDCTGIMQRNPNIKPGDGFEKIDAAWVQSFIR</sequence>
<reference evidence="2" key="2">
    <citation type="journal article" date="2021" name="PeerJ">
        <title>Extensive microbial diversity within the chicken gut microbiome revealed by metagenomics and culture.</title>
        <authorList>
            <person name="Gilroy R."/>
            <person name="Ravi A."/>
            <person name="Getino M."/>
            <person name="Pursley I."/>
            <person name="Horton D.L."/>
            <person name="Alikhan N.F."/>
            <person name="Baker D."/>
            <person name="Gharbi K."/>
            <person name="Hall N."/>
            <person name="Watson M."/>
            <person name="Adriaenssens E.M."/>
            <person name="Foster-Nyarko E."/>
            <person name="Jarju S."/>
            <person name="Secka A."/>
            <person name="Antonio M."/>
            <person name="Oren A."/>
            <person name="Chaudhuri R.R."/>
            <person name="La Ragione R."/>
            <person name="Hildebrand F."/>
            <person name="Pallen M.J."/>
        </authorList>
    </citation>
    <scope>NUCLEOTIDE SEQUENCE</scope>
    <source>
        <strain evidence="2">D5-748</strain>
    </source>
</reference>
<evidence type="ECO:0000313" key="2">
    <source>
        <dbReference type="EMBL" id="MBO8445093.1"/>
    </source>
</evidence>
<name>A0A9D9ECT9_9BACT</name>
<dbReference type="Proteomes" id="UP000823619">
    <property type="component" value="Unassembled WGS sequence"/>
</dbReference>
<reference evidence="2" key="1">
    <citation type="submission" date="2020-10" db="EMBL/GenBank/DDBJ databases">
        <authorList>
            <person name="Gilroy R."/>
        </authorList>
    </citation>
    <scope>NUCLEOTIDE SEQUENCE</scope>
    <source>
        <strain evidence="2">D5-748</strain>
    </source>
</reference>
<organism evidence="2 3">
    <name type="scientific">Candidatus Cryptobacteroides merdavium</name>
    <dbReference type="NCBI Taxonomy" id="2840769"/>
    <lineage>
        <taxon>Bacteria</taxon>
        <taxon>Pseudomonadati</taxon>
        <taxon>Bacteroidota</taxon>
        <taxon>Bacteroidia</taxon>
        <taxon>Bacteroidales</taxon>
        <taxon>Candidatus Cryptobacteroides</taxon>
    </lineage>
</organism>
<evidence type="ECO:0000313" key="3">
    <source>
        <dbReference type="Proteomes" id="UP000823619"/>
    </source>
</evidence>
<evidence type="ECO:0000259" key="1">
    <source>
        <dbReference type="Pfam" id="PF14353"/>
    </source>
</evidence>
<feature type="domain" description="CpXC" evidence="1">
    <location>
        <begin position="11"/>
        <end position="130"/>
    </location>
</feature>
<gene>
    <name evidence="2" type="ORF">IAC23_05285</name>
</gene>
<dbReference type="Pfam" id="PF14353">
    <property type="entry name" value="CpXC"/>
    <property type="match status" value="1"/>
</dbReference>